<feature type="transmembrane region" description="Helical" evidence="1">
    <location>
        <begin position="21"/>
        <end position="40"/>
    </location>
</feature>
<keyword evidence="1" id="KW-0812">Transmembrane</keyword>
<dbReference type="InterPro" id="IPR045749">
    <property type="entry name" value="DUF6090"/>
</dbReference>
<organism evidence="2 3">
    <name type="scientific">Croceitalea marina</name>
    <dbReference type="NCBI Taxonomy" id="1775166"/>
    <lineage>
        <taxon>Bacteria</taxon>
        <taxon>Pseudomonadati</taxon>
        <taxon>Bacteroidota</taxon>
        <taxon>Flavobacteriia</taxon>
        <taxon>Flavobacteriales</taxon>
        <taxon>Flavobacteriaceae</taxon>
        <taxon>Croceitalea</taxon>
    </lineage>
</organism>
<keyword evidence="3" id="KW-1185">Reference proteome</keyword>
<evidence type="ECO:0000313" key="3">
    <source>
        <dbReference type="Proteomes" id="UP001597526"/>
    </source>
</evidence>
<gene>
    <name evidence="2" type="ORF">ACFSQJ_13960</name>
</gene>
<keyword evidence="1" id="KW-0472">Membrane</keyword>
<protein>
    <submittedName>
        <fullName evidence="2">DUF6090 family protein</fullName>
    </submittedName>
</protein>
<keyword evidence="1" id="KW-1133">Transmembrane helix</keyword>
<sequence>MIKFFRKIRQNMLSEGKTTKYFKYAIGEIILVMIGILLALQVNNWNQNRIEQKEEKEVIAKLHADFKENKKVLKDFLTEIKSQANTEKKLMSLIGVSKEELYKHNLDSLFYVVFSASEFAFADNTIKNIMQSGKLNLLKKDTITDLLYKWNTLSEIRKTRMGKLDAWANEQFIPYLLDKVSFKQMDMNSNYSWSGKSKVKPDYYPLFQEIEFENYLDNHLWFNQQVIERCEETDKLIDQIIDATKQKAND</sequence>
<comment type="caution">
    <text evidence="2">The sequence shown here is derived from an EMBL/GenBank/DDBJ whole genome shotgun (WGS) entry which is preliminary data.</text>
</comment>
<name>A0ABW5MZV2_9FLAO</name>
<dbReference type="Pfam" id="PF19578">
    <property type="entry name" value="DUF6090"/>
    <property type="match status" value="1"/>
</dbReference>
<reference evidence="3" key="1">
    <citation type="journal article" date="2019" name="Int. J. Syst. Evol. Microbiol.">
        <title>The Global Catalogue of Microorganisms (GCM) 10K type strain sequencing project: providing services to taxonomists for standard genome sequencing and annotation.</title>
        <authorList>
            <consortium name="The Broad Institute Genomics Platform"/>
            <consortium name="The Broad Institute Genome Sequencing Center for Infectious Disease"/>
            <person name="Wu L."/>
            <person name="Ma J."/>
        </authorList>
    </citation>
    <scope>NUCLEOTIDE SEQUENCE [LARGE SCALE GENOMIC DNA]</scope>
    <source>
        <strain evidence="3">KCTC 52368</strain>
    </source>
</reference>
<dbReference type="Proteomes" id="UP001597526">
    <property type="component" value="Unassembled WGS sequence"/>
</dbReference>
<evidence type="ECO:0000313" key="2">
    <source>
        <dbReference type="EMBL" id="MFD2588046.1"/>
    </source>
</evidence>
<evidence type="ECO:0000256" key="1">
    <source>
        <dbReference type="SAM" id="Phobius"/>
    </source>
</evidence>
<proteinExistence type="predicted"/>
<dbReference type="EMBL" id="JBHULB010000017">
    <property type="protein sequence ID" value="MFD2588046.1"/>
    <property type="molecule type" value="Genomic_DNA"/>
</dbReference>
<dbReference type="RefSeq" id="WP_377767585.1">
    <property type="nucleotide sequence ID" value="NZ_JBHULB010000017.1"/>
</dbReference>
<accession>A0ABW5MZV2</accession>